<evidence type="ECO:0000256" key="5">
    <source>
        <dbReference type="SAM" id="MobiDB-lite"/>
    </source>
</evidence>
<dbReference type="InterPro" id="IPR002715">
    <property type="entry name" value="Nas_poly-pep-assoc_cplx_dom"/>
</dbReference>
<dbReference type="OrthoDB" id="8033832at2759"/>
<dbReference type="STRING" id="1344418.A0A1D2VIT3"/>
<organism evidence="7 8">
    <name type="scientific">Ascoidea rubescens DSM 1968</name>
    <dbReference type="NCBI Taxonomy" id="1344418"/>
    <lineage>
        <taxon>Eukaryota</taxon>
        <taxon>Fungi</taxon>
        <taxon>Dikarya</taxon>
        <taxon>Ascomycota</taxon>
        <taxon>Saccharomycotina</taxon>
        <taxon>Saccharomycetes</taxon>
        <taxon>Ascoideaceae</taxon>
        <taxon>Ascoidea</taxon>
    </lineage>
</organism>
<proteinExistence type="inferred from homology"/>
<dbReference type="Gene3D" id="2.20.70.30">
    <property type="entry name" value="Nascent polypeptide-associated complex domain"/>
    <property type="match status" value="1"/>
</dbReference>
<dbReference type="SMART" id="SM01407">
    <property type="entry name" value="NAC"/>
    <property type="match status" value="1"/>
</dbReference>
<feature type="domain" description="NAC-A/B" evidence="6">
    <location>
        <begin position="31"/>
        <end position="96"/>
    </location>
</feature>
<feature type="compositionally biased region" description="Low complexity" evidence="5">
    <location>
        <begin position="126"/>
        <end position="138"/>
    </location>
</feature>
<dbReference type="RefSeq" id="XP_020047843.1">
    <property type="nucleotide sequence ID" value="XM_020193105.1"/>
</dbReference>
<evidence type="ECO:0000256" key="1">
    <source>
        <dbReference type="ARBA" id="ARBA00004496"/>
    </source>
</evidence>
<dbReference type="InParanoid" id="A0A1D2VIT3"/>
<evidence type="ECO:0000256" key="3">
    <source>
        <dbReference type="ARBA" id="ARBA00022927"/>
    </source>
</evidence>
<evidence type="ECO:0000313" key="7">
    <source>
        <dbReference type="EMBL" id="ODV61536.1"/>
    </source>
</evidence>
<feature type="region of interest" description="Disordered" evidence="5">
    <location>
        <begin position="124"/>
        <end position="159"/>
    </location>
</feature>
<evidence type="ECO:0000313" key="8">
    <source>
        <dbReference type="Proteomes" id="UP000095038"/>
    </source>
</evidence>
<keyword evidence="3" id="KW-0653">Protein transport</keyword>
<dbReference type="FunCoup" id="A0A1D2VIT3">
    <property type="interactions" value="1259"/>
</dbReference>
<dbReference type="AlphaFoldDB" id="A0A1D2VIT3"/>
<protein>
    <recommendedName>
        <fullName evidence="4">Nascent polypeptide-associated complex subunit beta</fullName>
    </recommendedName>
</protein>
<dbReference type="GO" id="GO:0015031">
    <property type="term" value="P:protein transport"/>
    <property type="evidence" value="ECO:0007669"/>
    <property type="project" value="UniProtKB-KW"/>
</dbReference>
<name>A0A1D2VIT3_9ASCO</name>
<dbReference type="GO" id="GO:0005854">
    <property type="term" value="C:nascent polypeptide-associated complex"/>
    <property type="evidence" value="ECO:0007669"/>
    <property type="project" value="UniProtKB-ARBA"/>
</dbReference>
<dbReference type="InterPro" id="IPR039370">
    <property type="entry name" value="BTF3"/>
</dbReference>
<comment type="subcellular location">
    <subcellularLocation>
        <location evidence="1">Cytoplasm</location>
    </subcellularLocation>
</comment>
<dbReference type="GeneID" id="30966741"/>
<evidence type="ECO:0000259" key="6">
    <source>
        <dbReference type="PROSITE" id="PS51151"/>
    </source>
</evidence>
<sequence>MPVDLEKLAKLKKATKVGGSRRKAKKIFKDDADDSKLQTALRKLNSQTLDGVEEVNFFKEDGNVLHFNRASVQASIQNNTFAVHGRPQEKQLTDLLPNILPQLGSENLEILRQLAENIQKQGGLGDAAAAAGLNPGADANDDDDIPNLVEGENFDKQVD</sequence>
<keyword evidence="4" id="KW-0805">Transcription regulation</keyword>
<dbReference type="EMBL" id="KV454479">
    <property type="protein sequence ID" value="ODV61536.1"/>
    <property type="molecule type" value="Genomic_DNA"/>
</dbReference>
<dbReference type="Pfam" id="PF01849">
    <property type="entry name" value="NAC"/>
    <property type="match status" value="1"/>
</dbReference>
<keyword evidence="4" id="KW-0804">Transcription</keyword>
<keyword evidence="3" id="KW-0813">Transport</keyword>
<comment type="similarity">
    <text evidence="2 4">Belongs to the NAC-beta family.</text>
</comment>
<dbReference type="PROSITE" id="PS51151">
    <property type="entry name" value="NAC_AB"/>
    <property type="match status" value="1"/>
</dbReference>
<reference evidence="8" key="1">
    <citation type="submission" date="2016-05" db="EMBL/GenBank/DDBJ databases">
        <title>Comparative genomics of biotechnologically important yeasts.</title>
        <authorList>
            <consortium name="DOE Joint Genome Institute"/>
            <person name="Riley R."/>
            <person name="Haridas S."/>
            <person name="Wolfe K.H."/>
            <person name="Lopes M.R."/>
            <person name="Hittinger C.T."/>
            <person name="Goker M."/>
            <person name="Salamov A."/>
            <person name="Wisecaver J."/>
            <person name="Long T.M."/>
            <person name="Aerts A.L."/>
            <person name="Barry K."/>
            <person name="Choi C."/>
            <person name="Clum A."/>
            <person name="Coughlan A.Y."/>
            <person name="Deshpande S."/>
            <person name="Douglass A.P."/>
            <person name="Hanson S.J."/>
            <person name="Klenk H.-P."/>
            <person name="Labutti K."/>
            <person name="Lapidus A."/>
            <person name="Lindquist E."/>
            <person name="Lipzen A."/>
            <person name="Meier-Kolthoff J.P."/>
            <person name="Ohm R.A."/>
            <person name="Otillar R.P."/>
            <person name="Pangilinan J."/>
            <person name="Peng Y."/>
            <person name="Rokas A."/>
            <person name="Rosa C.A."/>
            <person name="Scheuner C."/>
            <person name="Sibirny A.A."/>
            <person name="Slot J.C."/>
            <person name="Stielow J.B."/>
            <person name="Sun H."/>
            <person name="Kurtzman C.P."/>
            <person name="Blackwell M."/>
            <person name="Grigoriev I.V."/>
            <person name="Jeffries T.W."/>
        </authorList>
    </citation>
    <scope>NUCLEOTIDE SEQUENCE [LARGE SCALE GENOMIC DNA]</scope>
    <source>
        <strain evidence="8">DSM 1968</strain>
    </source>
</reference>
<dbReference type="InterPro" id="IPR038187">
    <property type="entry name" value="NAC_A/B_dom_sf"/>
</dbReference>
<evidence type="ECO:0000256" key="4">
    <source>
        <dbReference type="RuleBase" id="RU361272"/>
    </source>
</evidence>
<evidence type="ECO:0000256" key="2">
    <source>
        <dbReference type="ARBA" id="ARBA00005296"/>
    </source>
</evidence>
<dbReference type="Proteomes" id="UP000095038">
    <property type="component" value="Unassembled WGS sequence"/>
</dbReference>
<accession>A0A1D2VIT3</accession>
<comment type="subunit">
    <text evidence="4">Part of the nascent polypeptide-associated complex (NAC).</text>
</comment>
<dbReference type="PANTHER" id="PTHR10351">
    <property type="entry name" value="TRANSCRIPTION FACTOR BTF3 FAMILY MEMBER"/>
    <property type="match status" value="1"/>
</dbReference>
<gene>
    <name evidence="7" type="ORF">ASCRUDRAFT_75533</name>
</gene>
<dbReference type="GO" id="GO:0006613">
    <property type="term" value="P:cotranslational protein targeting to membrane"/>
    <property type="evidence" value="ECO:0007669"/>
    <property type="project" value="UniProtKB-ARBA"/>
</dbReference>
<keyword evidence="8" id="KW-1185">Reference proteome</keyword>
<dbReference type="FunFam" id="2.20.70.30:FF:000001">
    <property type="entry name" value="Transcription factor BTF3 homolog"/>
    <property type="match status" value="1"/>
</dbReference>
<dbReference type="CDD" id="cd22055">
    <property type="entry name" value="NAC_BTF3"/>
    <property type="match status" value="1"/>
</dbReference>